<keyword evidence="1" id="KW-0175">Coiled coil</keyword>
<feature type="coiled-coil region" evidence="1">
    <location>
        <begin position="78"/>
        <end position="105"/>
    </location>
</feature>
<evidence type="ECO:0000313" key="3">
    <source>
        <dbReference type="EMBL" id="KTW30140.1"/>
    </source>
</evidence>
<evidence type="ECO:0000313" key="4">
    <source>
        <dbReference type="Proteomes" id="UP000054454"/>
    </source>
</evidence>
<evidence type="ECO:0000256" key="1">
    <source>
        <dbReference type="SAM" id="Coils"/>
    </source>
</evidence>
<sequence>MAIKDGFYQKKRIPSSPSGDSNNDDLFSFETMITEFKNKSHERRKRKHNEIQSIYLKNMNSIEQKLKSILTKNKTKIAKQNSRKIEQLKHLLKLKEENEEMLLKEVEAVEIIFNNVKESLSTNFEKST</sequence>
<dbReference type="RefSeq" id="XP_018226931.1">
    <property type="nucleotide sequence ID" value="XM_018369229.1"/>
</dbReference>
<gene>
    <name evidence="3" type="ORF">T552_00618</name>
</gene>
<organism evidence="3 4">
    <name type="scientific">Pneumocystis carinii (strain B80)</name>
    <name type="common">Rat pneumocystis pneumonia agent</name>
    <name type="synonym">Pneumocystis carinii f. sp. carinii</name>
    <dbReference type="NCBI Taxonomy" id="1408658"/>
    <lineage>
        <taxon>Eukaryota</taxon>
        <taxon>Fungi</taxon>
        <taxon>Dikarya</taxon>
        <taxon>Ascomycota</taxon>
        <taxon>Taphrinomycotina</taxon>
        <taxon>Pneumocystomycetes</taxon>
        <taxon>Pneumocystaceae</taxon>
        <taxon>Pneumocystis</taxon>
    </lineage>
</organism>
<evidence type="ECO:0000256" key="2">
    <source>
        <dbReference type="SAM" id="MobiDB-lite"/>
    </source>
</evidence>
<feature type="region of interest" description="Disordered" evidence="2">
    <location>
        <begin position="1"/>
        <end position="24"/>
    </location>
</feature>
<comment type="caution">
    <text evidence="3">The sequence shown here is derived from an EMBL/GenBank/DDBJ whole genome shotgun (WGS) entry which is preliminary data.</text>
</comment>
<name>A0A0W4ZP27_PNEC8</name>
<dbReference type="Proteomes" id="UP000054454">
    <property type="component" value="Unassembled WGS sequence"/>
</dbReference>
<dbReference type="OrthoDB" id="5406657at2759"/>
<feature type="compositionally biased region" description="Low complexity" evidence="2">
    <location>
        <begin position="14"/>
        <end position="24"/>
    </location>
</feature>
<reference evidence="4" key="1">
    <citation type="journal article" date="2016" name="Nat. Commun.">
        <title>Genome analysis of three Pneumocystis species reveals adaptation mechanisms to life exclusively in mammalian hosts.</title>
        <authorList>
            <person name="Ma L."/>
            <person name="Chen Z."/>
            <person name="Huang D.W."/>
            <person name="Kutty G."/>
            <person name="Ishihara M."/>
            <person name="Wang H."/>
            <person name="Abouelleil A."/>
            <person name="Bishop L."/>
            <person name="Davey E."/>
            <person name="Deng R."/>
            <person name="Deng X."/>
            <person name="Fan L."/>
            <person name="Fantoni G."/>
            <person name="Fitzgerald M."/>
            <person name="Gogineni E."/>
            <person name="Goldberg J.M."/>
            <person name="Handley G."/>
            <person name="Hu X."/>
            <person name="Huber C."/>
            <person name="Jiao X."/>
            <person name="Jones K."/>
            <person name="Levin J.Z."/>
            <person name="Liu Y."/>
            <person name="Macdonald P."/>
            <person name="Melnikov A."/>
            <person name="Raley C."/>
            <person name="Sassi M."/>
            <person name="Sherman B.T."/>
            <person name="Song X."/>
            <person name="Sykes S."/>
            <person name="Tran B."/>
            <person name="Walsh L."/>
            <person name="Xia Y."/>
            <person name="Yang J."/>
            <person name="Young S."/>
            <person name="Zeng Q."/>
            <person name="Zheng X."/>
            <person name="Stephens R."/>
            <person name="Nusbaum C."/>
            <person name="Birren B.W."/>
            <person name="Azadi P."/>
            <person name="Lempicki R.A."/>
            <person name="Cuomo C.A."/>
            <person name="Kovacs J.A."/>
        </authorList>
    </citation>
    <scope>NUCLEOTIDE SEQUENCE [LARGE SCALE GENOMIC DNA]</scope>
    <source>
        <strain evidence="4">B80</strain>
    </source>
</reference>
<accession>A0A0W4ZP27</accession>
<dbReference type="AlphaFoldDB" id="A0A0W4ZP27"/>
<dbReference type="VEuPathDB" id="FungiDB:T552_00618"/>
<protein>
    <submittedName>
        <fullName evidence="3">Uncharacterized protein</fullName>
    </submittedName>
</protein>
<keyword evidence="4" id="KW-1185">Reference proteome</keyword>
<proteinExistence type="predicted"/>
<dbReference type="EMBL" id="LFVZ01000003">
    <property type="protein sequence ID" value="KTW30140.1"/>
    <property type="molecule type" value="Genomic_DNA"/>
</dbReference>
<dbReference type="GeneID" id="28935431"/>